<keyword evidence="1" id="KW-1133">Transmembrane helix</keyword>
<keyword evidence="3" id="KW-1185">Reference proteome</keyword>
<dbReference type="EMBL" id="FNZH01000004">
    <property type="protein sequence ID" value="SEJ47050.1"/>
    <property type="molecule type" value="Genomic_DNA"/>
</dbReference>
<name>A0A1H6ZBW9_9BACT</name>
<dbReference type="AlphaFoldDB" id="A0A1H6ZBW9"/>
<keyword evidence="1" id="KW-0812">Transmembrane</keyword>
<proteinExistence type="predicted"/>
<reference evidence="3" key="1">
    <citation type="submission" date="2016-10" db="EMBL/GenBank/DDBJ databases">
        <authorList>
            <person name="Varghese N."/>
            <person name="Submissions S."/>
        </authorList>
    </citation>
    <scope>NUCLEOTIDE SEQUENCE [LARGE SCALE GENOMIC DNA]</scope>
    <source>
        <strain evidence="3">IBRC-M 10761</strain>
    </source>
</reference>
<sequence>MYTRFAKVFYFLSLGLFLFLLLYVYAALPEFATYAVNDAGMPLKQVSRNSFFYAAIGVFLVVNLALIVPAKLMEMKLSNSLNRLFPVGDVYRDKMLAWLFSFIAVANLATAVLVFYIHSISNQNVISSSEYNFFFYLAPVLMLVWVALLFFLIAGKIKQVKSGNILS</sequence>
<evidence type="ECO:0008006" key="4">
    <source>
        <dbReference type="Google" id="ProtNLM"/>
    </source>
</evidence>
<dbReference type="OrthoDB" id="838071at2"/>
<evidence type="ECO:0000313" key="3">
    <source>
        <dbReference type="Proteomes" id="UP000199403"/>
    </source>
</evidence>
<protein>
    <recommendedName>
        <fullName evidence="4">DNA topoisomerase IV subunit B</fullName>
    </recommendedName>
</protein>
<feature type="transmembrane region" description="Helical" evidence="1">
    <location>
        <begin position="50"/>
        <end position="74"/>
    </location>
</feature>
<accession>A0A1H6ZBW9</accession>
<dbReference type="RefSeq" id="WP_092175272.1">
    <property type="nucleotide sequence ID" value="NZ_FNZH01000004.1"/>
</dbReference>
<evidence type="ECO:0000256" key="1">
    <source>
        <dbReference type="SAM" id="Phobius"/>
    </source>
</evidence>
<feature type="transmembrane region" description="Helical" evidence="1">
    <location>
        <begin position="133"/>
        <end position="154"/>
    </location>
</feature>
<keyword evidence="1" id="KW-0472">Membrane</keyword>
<organism evidence="2 3">
    <name type="scientific">Cyclobacterium xiamenense</name>
    <dbReference type="NCBI Taxonomy" id="1297121"/>
    <lineage>
        <taxon>Bacteria</taxon>
        <taxon>Pseudomonadati</taxon>
        <taxon>Bacteroidota</taxon>
        <taxon>Cytophagia</taxon>
        <taxon>Cytophagales</taxon>
        <taxon>Cyclobacteriaceae</taxon>
        <taxon>Cyclobacterium</taxon>
    </lineage>
</organism>
<dbReference type="STRING" id="1416801.SAMN05192553_104135"/>
<dbReference type="Proteomes" id="UP000199403">
    <property type="component" value="Unassembled WGS sequence"/>
</dbReference>
<evidence type="ECO:0000313" key="2">
    <source>
        <dbReference type="EMBL" id="SEJ47050.1"/>
    </source>
</evidence>
<gene>
    <name evidence="2" type="ORF">SAMN05192553_104135</name>
</gene>
<feature type="transmembrane region" description="Helical" evidence="1">
    <location>
        <begin position="95"/>
        <end position="118"/>
    </location>
</feature>